<sequence>MLSLLLEMGLGIADFLNDNPAYIWVIGAPLLLLGLGVWLNQRVTTLRLDSARQSEQLAQAQQQIGTLQARLSLLESMPVQASDSPGQAAASAPLSDTTSTSVSQAPEMELVWELPSQTPDLPIKPAASPVTSQPPTRPAPPKPSMPNVVNVAFMAARDWLLGGNTVLRIGAVVLFLGLAFLLRYATEGVVVPIETRYAGVAGSAIALLGLGWWLRHRKPAFALMMQGTGVGVLYLTVSGAIRVHELLDPTLGFALLVVIMLFSAMLAITQNSLALACAATLGGFAAPILSSTGQGSHVTLFSYFALLNVGIFAIAWFKTWRLLNLIGFFGTFGIGVAWGLRSYTPDLFWSVEPFLILFFLMYLAIGLLFARRKLQELSDAPTDAGREAMLQWSRRQGDYVDGTLLLGTPLVGFGLQYALTADLEFGSAFSALALGLLYMGIARLLSGRVPGRALLLVETCLALGIVFATLAIPLGLGAKWTTSAWAIEGAAIFWLGMRQQRLLARGFGVLLQIAAGLAFIGVMTTWYFPSTKGGDFWTPMIIALSGLFSALQVHRIKTLRYMNEKALSAIFLVWGGAWWGTSLLVANMHLAPHTLFASLLLLSVAISVGLWTFGARHWRWPGLAALCLGLKPVSWLVLVFSLTEYTHPFAHWAWVGWTALLMVHMLSLHRLADLLPRRAVTGAHILGALLYIVLLSLELRYGLDNLIDSNADYSAWFSFAGSLIPSLYLIAMAASRRWPWPVDAYPKAYRVWAAVPFVLWSLGWFWLMNYYSNVKADPLPYIPLLNPLDLGLLFALLGIVNWIRHNLPLIGIEAKHAERLAVITGGASLFALITGMVFRSPIDPTLLQAALSIVWTFIALALMISGHLRRQREVWITGAVLIGVVVAKLFLVELSDRGGMARVISFIGVGILLLVVGYFAPLPPKKTNTQKADSVAGKPDLSL</sequence>
<feature type="transmembrane region" description="Helical" evidence="3">
    <location>
        <begin position="20"/>
        <end position="39"/>
    </location>
</feature>
<feature type="transmembrane region" description="Helical" evidence="3">
    <location>
        <begin position="399"/>
        <end position="419"/>
    </location>
</feature>
<evidence type="ECO:0000256" key="2">
    <source>
        <dbReference type="SAM" id="MobiDB-lite"/>
    </source>
</evidence>
<keyword evidence="1" id="KW-0175">Coiled coil</keyword>
<gene>
    <name evidence="4" type="ORF">K3169_15100</name>
</gene>
<feature type="transmembrane region" description="Helical" evidence="3">
    <location>
        <begin position="221"/>
        <end position="244"/>
    </location>
</feature>
<feature type="transmembrane region" description="Helical" evidence="3">
    <location>
        <begin position="649"/>
        <end position="668"/>
    </location>
</feature>
<feature type="transmembrane region" description="Helical" evidence="3">
    <location>
        <begin position="536"/>
        <end position="554"/>
    </location>
</feature>
<feature type="transmembrane region" description="Helical" evidence="3">
    <location>
        <begin position="566"/>
        <end position="588"/>
    </location>
</feature>
<organism evidence="4 5">
    <name type="scientific">Pseudomonas phytophila</name>
    <dbReference type="NCBI Taxonomy" id="2867264"/>
    <lineage>
        <taxon>Bacteria</taxon>
        <taxon>Pseudomonadati</taxon>
        <taxon>Pseudomonadota</taxon>
        <taxon>Gammaproteobacteria</taxon>
        <taxon>Pseudomonadales</taxon>
        <taxon>Pseudomonadaceae</taxon>
        <taxon>Pseudomonas</taxon>
    </lineage>
</organism>
<name>A0ABY6F768_9PSED</name>
<dbReference type="Proteomes" id="UP001063228">
    <property type="component" value="Chromosome"/>
</dbReference>
<feature type="transmembrane region" description="Helical" evidence="3">
    <location>
        <begin position="197"/>
        <end position="214"/>
    </location>
</feature>
<reference evidence="4" key="1">
    <citation type="submission" date="2021-08" db="EMBL/GenBank/DDBJ databases">
        <title>Complete genome sequence of Pseudomonas phytophila.</title>
        <authorList>
            <person name="Weir B.S."/>
            <person name="Templeton M.D."/>
            <person name="Arshed S."/>
            <person name="Andersen M.T."/>
            <person name="Jayaraman J."/>
        </authorList>
    </citation>
    <scope>NUCLEOTIDE SEQUENCE</scope>
    <source>
        <strain evidence="4">ICMP 23753</strain>
    </source>
</reference>
<feature type="region of interest" description="Disordered" evidence="2">
    <location>
        <begin position="81"/>
        <end position="100"/>
    </location>
</feature>
<keyword evidence="3" id="KW-1133">Transmembrane helix</keyword>
<feature type="transmembrane region" description="Helical" evidence="3">
    <location>
        <begin position="713"/>
        <end position="735"/>
    </location>
</feature>
<dbReference type="PIRSF" id="PIRSF035905">
    <property type="entry name" value="UCP035905_mp"/>
    <property type="match status" value="1"/>
</dbReference>
<evidence type="ECO:0000256" key="3">
    <source>
        <dbReference type="SAM" id="Phobius"/>
    </source>
</evidence>
<dbReference type="InterPro" id="IPR019286">
    <property type="entry name" value="DUF2339_TM"/>
</dbReference>
<feature type="transmembrane region" description="Helical" evidence="3">
    <location>
        <begin position="680"/>
        <end position="701"/>
    </location>
</feature>
<keyword evidence="3" id="KW-0812">Transmembrane</keyword>
<feature type="transmembrane region" description="Helical" evidence="3">
    <location>
        <begin position="166"/>
        <end position="185"/>
    </location>
</feature>
<feature type="transmembrane region" description="Helical" evidence="3">
    <location>
        <begin position="747"/>
        <end position="767"/>
    </location>
</feature>
<feature type="transmembrane region" description="Helical" evidence="3">
    <location>
        <begin position="347"/>
        <end position="370"/>
    </location>
</feature>
<feature type="transmembrane region" description="Helical" evidence="3">
    <location>
        <begin position="903"/>
        <end position="921"/>
    </location>
</feature>
<dbReference type="Pfam" id="PF10101">
    <property type="entry name" value="DUF2339"/>
    <property type="match status" value="1"/>
</dbReference>
<feature type="transmembrane region" description="Helical" evidence="3">
    <location>
        <begin position="845"/>
        <end position="862"/>
    </location>
</feature>
<feature type="coiled-coil region" evidence="1">
    <location>
        <begin position="50"/>
        <end position="77"/>
    </location>
</feature>
<feature type="transmembrane region" description="Helical" evidence="3">
    <location>
        <begin position="480"/>
        <end position="497"/>
    </location>
</feature>
<evidence type="ECO:0000256" key="1">
    <source>
        <dbReference type="SAM" id="Coils"/>
    </source>
</evidence>
<dbReference type="PANTHER" id="PTHR38434:SF1">
    <property type="entry name" value="BLL2549 PROTEIN"/>
    <property type="match status" value="1"/>
</dbReference>
<feature type="transmembrane region" description="Helical" evidence="3">
    <location>
        <begin position="425"/>
        <end position="446"/>
    </location>
</feature>
<keyword evidence="5" id="KW-1185">Reference proteome</keyword>
<feature type="transmembrane region" description="Helical" evidence="3">
    <location>
        <begin position="779"/>
        <end position="800"/>
    </location>
</feature>
<feature type="transmembrane region" description="Helical" evidence="3">
    <location>
        <begin position="620"/>
        <end position="643"/>
    </location>
</feature>
<evidence type="ECO:0000313" key="4">
    <source>
        <dbReference type="EMBL" id="UXZ93722.1"/>
    </source>
</evidence>
<proteinExistence type="predicted"/>
<feature type="transmembrane region" description="Helical" evidence="3">
    <location>
        <begin position="273"/>
        <end position="292"/>
    </location>
</feature>
<evidence type="ECO:0000313" key="5">
    <source>
        <dbReference type="Proteomes" id="UP001063228"/>
    </source>
</evidence>
<feature type="transmembrane region" description="Helical" evidence="3">
    <location>
        <begin position="820"/>
        <end position="839"/>
    </location>
</feature>
<feature type="transmembrane region" description="Helical" evidence="3">
    <location>
        <begin position="250"/>
        <end position="268"/>
    </location>
</feature>
<protein>
    <submittedName>
        <fullName evidence="4">DUF2339 domain-containing protein</fullName>
    </submittedName>
</protein>
<feature type="region of interest" description="Disordered" evidence="2">
    <location>
        <begin position="122"/>
        <end position="144"/>
    </location>
</feature>
<dbReference type="RefSeq" id="WP_263267056.1">
    <property type="nucleotide sequence ID" value="NZ_CP081201.1"/>
</dbReference>
<dbReference type="PANTHER" id="PTHR38434">
    <property type="entry name" value="BLL2549 PROTEIN"/>
    <property type="match status" value="1"/>
</dbReference>
<feature type="transmembrane region" description="Helical" evidence="3">
    <location>
        <begin position="874"/>
        <end position="891"/>
    </location>
</feature>
<dbReference type="InterPro" id="IPR014600">
    <property type="entry name" value="UCP035905_mem"/>
</dbReference>
<feature type="transmembrane region" description="Helical" evidence="3">
    <location>
        <begin position="298"/>
        <end position="317"/>
    </location>
</feature>
<accession>A0ABY6F768</accession>
<dbReference type="EMBL" id="CP081201">
    <property type="protein sequence ID" value="UXZ93722.1"/>
    <property type="molecule type" value="Genomic_DNA"/>
</dbReference>
<feature type="transmembrane region" description="Helical" evidence="3">
    <location>
        <begin position="322"/>
        <end position="341"/>
    </location>
</feature>
<feature type="transmembrane region" description="Helical" evidence="3">
    <location>
        <begin position="453"/>
        <end position="474"/>
    </location>
</feature>
<keyword evidence="3" id="KW-0472">Membrane</keyword>
<feature type="transmembrane region" description="Helical" evidence="3">
    <location>
        <begin position="509"/>
        <end position="530"/>
    </location>
</feature>
<feature type="transmembrane region" description="Helical" evidence="3">
    <location>
        <begin position="594"/>
        <end position="613"/>
    </location>
</feature>
<feature type="compositionally biased region" description="Pro residues" evidence="2">
    <location>
        <begin position="135"/>
        <end position="144"/>
    </location>
</feature>